<comment type="caution">
    <text evidence="1">The sequence shown here is derived from an EMBL/GenBank/DDBJ whole genome shotgun (WGS) entry which is preliminary data.</text>
</comment>
<name>A0ACC2AVX0_DIPCM</name>
<reference evidence="2" key="1">
    <citation type="journal article" date="2024" name="Proc. Natl. Acad. Sci. U.S.A.">
        <title>Extraordinary preservation of gene collinearity over three hundred million years revealed in homosporous lycophytes.</title>
        <authorList>
            <person name="Li C."/>
            <person name="Wickell D."/>
            <person name="Kuo L.Y."/>
            <person name="Chen X."/>
            <person name="Nie B."/>
            <person name="Liao X."/>
            <person name="Peng D."/>
            <person name="Ji J."/>
            <person name="Jenkins J."/>
            <person name="Williams M."/>
            <person name="Shu S."/>
            <person name="Plott C."/>
            <person name="Barry K."/>
            <person name="Rajasekar S."/>
            <person name="Grimwood J."/>
            <person name="Han X."/>
            <person name="Sun S."/>
            <person name="Hou Z."/>
            <person name="He W."/>
            <person name="Dai G."/>
            <person name="Sun C."/>
            <person name="Schmutz J."/>
            <person name="Leebens-Mack J.H."/>
            <person name="Li F.W."/>
            <person name="Wang L."/>
        </authorList>
    </citation>
    <scope>NUCLEOTIDE SEQUENCE [LARGE SCALE GENOMIC DNA]</scope>
    <source>
        <strain evidence="2">cv. PW_Plant_1</strain>
    </source>
</reference>
<accession>A0ACC2AVX0</accession>
<dbReference type="Proteomes" id="UP001162992">
    <property type="component" value="Chromosome 19"/>
</dbReference>
<evidence type="ECO:0000313" key="1">
    <source>
        <dbReference type="EMBL" id="KAJ7521697.1"/>
    </source>
</evidence>
<gene>
    <name evidence="1" type="ORF">O6H91_19G064200</name>
</gene>
<protein>
    <submittedName>
        <fullName evidence="1">Uncharacterized protein</fullName>
    </submittedName>
</protein>
<sequence length="225" mass="25430">MVSVERERGSASGDSIPLLQIRSKDAESDSSASDQPLCRICLDSGGNDLIAPCRCRGTQKFVHRSCLDNWRAAKEGFAFAHCTECRALFHLRANMPADRWWLRLKFHLLVVRDHAAIIILVQLVVASLGFVVYLLYGEELKEMFGYEQHPYSFYSLAVVVALLSGLSYGFFVAIICGQRISNRHYHILAKQELTQEYIVENLKEGEDPPPLDSGHISELRRLGLY</sequence>
<evidence type="ECO:0000313" key="2">
    <source>
        <dbReference type="Proteomes" id="UP001162992"/>
    </source>
</evidence>
<proteinExistence type="predicted"/>
<dbReference type="EMBL" id="CM055110">
    <property type="protein sequence ID" value="KAJ7521697.1"/>
    <property type="molecule type" value="Genomic_DNA"/>
</dbReference>
<organism evidence="1 2">
    <name type="scientific">Diphasiastrum complanatum</name>
    <name type="common">Issler's clubmoss</name>
    <name type="synonym">Lycopodium complanatum</name>
    <dbReference type="NCBI Taxonomy" id="34168"/>
    <lineage>
        <taxon>Eukaryota</taxon>
        <taxon>Viridiplantae</taxon>
        <taxon>Streptophyta</taxon>
        <taxon>Embryophyta</taxon>
        <taxon>Tracheophyta</taxon>
        <taxon>Lycopodiopsida</taxon>
        <taxon>Lycopodiales</taxon>
        <taxon>Lycopodiaceae</taxon>
        <taxon>Lycopodioideae</taxon>
        <taxon>Diphasiastrum</taxon>
    </lineage>
</organism>
<keyword evidence="2" id="KW-1185">Reference proteome</keyword>